<protein>
    <submittedName>
        <fullName evidence="2">Transcriptional regulator, AraC family</fullName>
    </submittedName>
</protein>
<dbReference type="PROSITE" id="PS01124">
    <property type="entry name" value="HTH_ARAC_FAMILY_2"/>
    <property type="match status" value="1"/>
</dbReference>
<dbReference type="STRING" id="361183.AMC99_02500"/>
<dbReference type="OrthoDB" id="323290at2"/>
<dbReference type="Proteomes" id="UP000057938">
    <property type="component" value="Chromosome"/>
</dbReference>
<dbReference type="GO" id="GO:0003700">
    <property type="term" value="F:DNA-binding transcription factor activity"/>
    <property type="evidence" value="ECO:0007669"/>
    <property type="project" value="InterPro"/>
</dbReference>
<gene>
    <name evidence="2" type="ORF">AMC99_02500</name>
</gene>
<accession>A0A0M4MA17</accession>
<evidence type="ECO:0000259" key="1">
    <source>
        <dbReference type="PROSITE" id="PS01124"/>
    </source>
</evidence>
<dbReference type="EMBL" id="CP012669">
    <property type="protein sequence ID" value="ALE17773.1"/>
    <property type="molecule type" value="Genomic_DNA"/>
</dbReference>
<organism evidence="2 3">
    <name type="scientific">Altererythrobacter epoxidivorans</name>
    <dbReference type="NCBI Taxonomy" id="361183"/>
    <lineage>
        <taxon>Bacteria</taxon>
        <taxon>Pseudomonadati</taxon>
        <taxon>Pseudomonadota</taxon>
        <taxon>Alphaproteobacteria</taxon>
        <taxon>Sphingomonadales</taxon>
        <taxon>Erythrobacteraceae</taxon>
        <taxon>Altererythrobacter</taxon>
    </lineage>
</organism>
<dbReference type="GO" id="GO:0043565">
    <property type="term" value="F:sequence-specific DNA binding"/>
    <property type="evidence" value="ECO:0007669"/>
    <property type="project" value="InterPro"/>
</dbReference>
<evidence type="ECO:0000313" key="2">
    <source>
        <dbReference type="EMBL" id="ALE17773.1"/>
    </source>
</evidence>
<dbReference type="AlphaFoldDB" id="A0A0M4MA17"/>
<reference evidence="2 3" key="1">
    <citation type="submission" date="2015-09" db="EMBL/GenBank/DDBJ databases">
        <title>Complete genome sequence of a benzo[a]pyrene-degrading bacterium Altererythrobacter epoxidivorans CGMCC 1.7731T.</title>
        <authorList>
            <person name="Li Z."/>
            <person name="Cheng H."/>
            <person name="Huo Y."/>
            <person name="Xu X."/>
        </authorList>
    </citation>
    <scope>NUCLEOTIDE SEQUENCE [LARGE SCALE GENOMIC DNA]</scope>
    <source>
        <strain evidence="2 3">CGMCC 1.7731</strain>
    </source>
</reference>
<keyword evidence="3" id="KW-1185">Reference proteome</keyword>
<feature type="domain" description="HTH araC/xylS-type" evidence="1">
    <location>
        <begin position="167"/>
        <end position="268"/>
    </location>
</feature>
<dbReference type="Gene3D" id="1.10.10.60">
    <property type="entry name" value="Homeodomain-like"/>
    <property type="match status" value="1"/>
</dbReference>
<dbReference type="PATRIC" id="fig|361183.4.peg.2455"/>
<dbReference type="KEGG" id="aep:AMC99_02500"/>
<dbReference type="RefSeq" id="WP_061926913.1">
    <property type="nucleotide sequence ID" value="NZ_CP012669.1"/>
</dbReference>
<evidence type="ECO:0000313" key="3">
    <source>
        <dbReference type="Proteomes" id="UP000057938"/>
    </source>
</evidence>
<name>A0A0M4MA17_9SPHN</name>
<dbReference type="InterPro" id="IPR018060">
    <property type="entry name" value="HTH_AraC"/>
</dbReference>
<sequence>MDAETSPYAFEFVPAPVDLAPYLNSLYLLRVSPKGVREQLPAYSGQLLVARKGKGEIDFGDGPVKSPKGGFFVGPLTVACPFRIDGPTEILGVSFTFHGWAALTRLPVSKTGDRMFAPGKGMVEYIGPQLSELAAAFESGEIDAAGGLDRLAELMREWIEPLPQEHARLIETVYDWLNSSFSPQPPDLYAKLPYSDRQTQRLVKRFFGLPPARLKRRYRAIRAATLLGDSKLSEEKRNEIRDAFYDQAHLIREIREFTGRTPRFLSQPGKSIVSDMLGPEGYGLADLFASSGLRHPDQD</sequence>
<proteinExistence type="predicted"/>